<keyword evidence="2" id="KW-0472">Membrane</keyword>
<name>A0A919A2F6_9ACTN</name>
<reference evidence="3" key="1">
    <citation type="journal article" date="2014" name="Int. J. Syst. Evol. Microbiol.">
        <title>Complete genome sequence of Corynebacterium casei LMG S-19264T (=DSM 44701T), isolated from a smear-ripened cheese.</title>
        <authorList>
            <consortium name="US DOE Joint Genome Institute (JGI-PGF)"/>
            <person name="Walter F."/>
            <person name="Albersmeier A."/>
            <person name="Kalinowski J."/>
            <person name="Ruckert C."/>
        </authorList>
    </citation>
    <scope>NUCLEOTIDE SEQUENCE</scope>
    <source>
        <strain evidence="3">JCM 4477</strain>
    </source>
</reference>
<reference evidence="3" key="2">
    <citation type="submission" date="2020-09" db="EMBL/GenBank/DDBJ databases">
        <authorList>
            <person name="Sun Q."/>
            <person name="Ohkuma M."/>
        </authorList>
    </citation>
    <scope>NUCLEOTIDE SEQUENCE</scope>
    <source>
        <strain evidence="3">JCM 4477</strain>
    </source>
</reference>
<dbReference type="Gene3D" id="3.40.50.12580">
    <property type="match status" value="2"/>
</dbReference>
<sequence length="717" mass="79853">MMIRWLCSVLRVRGKADLLLVFLFGASFAALPVFALLPSLWGFAAASAVSYLTDEMLHSRAPGFIRRLASLQMTRTMRFAARTAMLLALAERMNAPELLLVAALAVFTVHFAIMMLYSAVHRIIRARRTLPVIVRNLDMSGAGIPKQPPALLYRRFLRKLLHLDLPGHAALVAALAIGTWTVAYAGFALTIGLSVLALAALLWQLRRVRRMPTPDDVIAALNGQLADYRPQVALYFSFAAVSRDFMYQVNMWIETLERLDLRPLIVLRERPSFRFLSRTWIPVVCVPKADDVAKLDLSEVRVVLYPGNAGKNVHMLRIAEAKHVFIGHGDSDKLASSNRVSKVYDEIWVAGRAGRDRYQRVRHAISDKAIVEVGRPQLAPIRLHADHVPGPEPVVLYAPTWEGWSDDDCHTSLIPMGVTLVERLLAENVRVIYKPHPLTGKRSREAAEADAAIRELLRTDNERHGGAAAEAAIAAAQLRLKEIQTRLDELAGRLDGDDAQQTRDARVPDRDGAAEWQALNDEWHRVFWESRSGVRHHIIRKRLPSLYECFNQADMLISDVSSVVADFVASLKPYVLTNAHDLPDEDFRAAYTTAGGAYLLDRDCTRLPEILRSVREPRHDPMAPHRRTLKEYVLGPDRPTSMERFNAAALALAERAARELAEDAGEGLPRLTIPSQRTDSDNIAESAEVSALHQTDRTDPAEQTDPADLAGLVDPAG</sequence>
<gene>
    <name evidence="3" type="ORF">GCM10018772_00530</name>
</gene>
<feature type="region of interest" description="Disordered" evidence="1">
    <location>
        <begin position="689"/>
        <end position="717"/>
    </location>
</feature>
<evidence type="ECO:0000313" key="3">
    <source>
        <dbReference type="EMBL" id="GHE82356.1"/>
    </source>
</evidence>
<evidence type="ECO:0000256" key="1">
    <source>
        <dbReference type="SAM" id="MobiDB-lite"/>
    </source>
</evidence>
<keyword evidence="2" id="KW-1133">Transmembrane helix</keyword>
<feature type="transmembrane region" description="Helical" evidence="2">
    <location>
        <begin position="98"/>
        <end position="120"/>
    </location>
</feature>
<protein>
    <recommendedName>
        <fullName evidence="5">Integral membrane protein</fullName>
    </recommendedName>
</protein>
<keyword evidence="2" id="KW-0812">Transmembrane</keyword>
<organism evidence="3 4">
    <name type="scientific">Streptomyces fumanus</name>
    <dbReference type="NCBI Taxonomy" id="67302"/>
    <lineage>
        <taxon>Bacteria</taxon>
        <taxon>Bacillati</taxon>
        <taxon>Actinomycetota</taxon>
        <taxon>Actinomycetes</taxon>
        <taxon>Kitasatosporales</taxon>
        <taxon>Streptomycetaceae</taxon>
        <taxon>Streptomyces</taxon>
    </lineage>
</organism>
<dbReference type="EMBL" id="BNBI01000001">
    <property type="protein sequence ID" value="GHE82356.1"/>
    <property type="molecule type" value="Genomic_DNA"/>
</dbReference>
<comment type="caution">
    <text evidence="3">The sequence shown here is derived from an EMBL/GenBank/DDBJ whole genome shotgun (WGS) entry which is preliminary data.</text>
</comment>
<feature type="transmembrane region" description="Helical" evidence="2">
    <location>
        <begin position="183"/>
        <end position="203"/>
    </location>
</feature>
<dbReference type="Proteomes" id="UP000630718">
    <property type="component" value="Unassembled WGS sequence"/>
</dbReference>
<proteinExistence type="predicted"/>
<evidence type="ECO:0008006" key="5">
    <source>
        <dbReference type="Google" id="ProtNLM"/>
    </source>
</evidence>
<accession>A0A919A2F6</accession>
<evidence type="ECO:0000313" key="4">
    <source>
        <dbReference type="Proteomes" id="UP000630718"/>
    </source>
</evidence>
<evidence type="ECO:0000256" key="2">
    <source>
        <dbReference type="SAM" id="Phobius"/>
    </source>
</evidence>
<dbReference type="InterPro" id="IPR043148">
    <property type="entry name" value="TagF_C"/>
</dbReference>
<keyword evidence="4" id="KW-1185">Reference proteome</keyword>
<dbReference type="AlphaFoldDB" id="A0A919A2F6"/>